<proteinExistence type="predicted"/>
<evidence type="ECO:0000313" key="2">
    <source>
        <dbReference type="Proteomes" id="UP001162162"/>
    </source>
</evidence>
<gene>
    <name evidence="1" type="ORF">NQ318_016292</name>
</gene>
<dbReference type="AlphaFoldDB" id="A0AAV8XX64"/>
<sequence>MPLFSNVEHAFHLWILRWKCSGCRQGILKTVSRTEQGFLTTTIVMSGLNKIQEEPVLGLINMSLALMYGWVL</sequence>
<reference evidence="1" key="1">
    <citation type="journal article" date="2023" name="Insect Mol. Biol.">
        <title>Genome sequencing provides insights into the evolution of gene families encoding plant cell wall-degrading enzymes in longhorned beetles.</title>
        <authorList>
            <person name="Shin N.R."/>
            <person name="Okamura Y."/>
            <person name="Kirsch R."/>
            <person name="Pauchet Y."/>
        </authorList>
    </citation>
    <scope>NUCLEOTIDE SEQUENCE</scope>
    <source>
        <strain evidence="1">AMC_N1</strain>
    </source>
</reference>
<accession>A0AAV8XX64</accession>
<name>A0AAV8XX64_9CUCU</name>
<dbReference type="EMBL" id="JAPWTK010000287">
    <property type="protein sequence ID" value="KAJ8943511.1"/>
    <property type="molecule type" value="Genomic_DNA"/>
</dbReference>
<evidence type="ECO:0000313" key="1">
    <source>
        <dbReference type="EMBL" id="KAJ8943511.1"/>
    </source>
</evidence>
<protein>
    <submittedName>
        <fullName evidence="1">Uncharacterized protein</fullName>
    </submittedName>
</protein>
<dbReference type="Proteomes" id="UP001162162">
    <property type="component" value="Unassembled WGS sequence"/>
</dbReference>
<comment type="caution">
    <text evidence="1">The sequence shown here is derived from an EMBL/GenBank/DDBJ whole genome shotgun (WGS) entry which is preliminary data.</text>
</comment>
<keyword evidence="2" id="KW-1185">Reference proteome</keyword>
<organism evidence="1 2">
    <name type="scientific">Aromia moschata</name>
    <dbReference type="NCBI Taxonomy" id="1265417"/>
    <lineage>
        <taxon>Eukaryota</taxon>
        <taxon>Metazoa</taxon>
        <taxon>Ecdysozoa</taxon>
        <taxon>Arthropoda</taxon>
        <taxon>Hexapoda</taxon>
        <taxon>Insecta</taxon>
        <taxon>Pterygota</taxon>
        <taxon>Neoptera</taxon>
        <taxon>Endopterygota</taxon>
        <taxon>Coleoptera</taxon>
        <taxon>Polyphaga</taxon>
        <taxon>Cucujiformia</taxon>
        <taxon>Chrysomeloidea</taxon>
        <taxon>Cerambycidae</taxon>
        <taxon>Cerambycinae</taxon>
        <taxon>Callichromatini</taxon>
        <taxon>Aromia</taxon>
    </lineage>
</organism>